<evidence type="ECO:0000313" key="2">
    <source>
        <dbReference type="Proteomes" id="UP000582646"/>
    </source>
</evidence>
<name>A0A846WY64_9ACTN</name>
<dbReference type="EMBL" id="JAAXOQ010000005">
    <property type="protein sequence ID" value="NKY17864.1"/>
    <property type="molecule type" value="Genomic_DNA"/>
</dbReference>
<proteinExistence type="predicted"/>
<protein>
    <submittedName>
        <fullName evidence="1">DUF2191 domain-containing protein</fullName>
    </submittedName>
</protein>
<organism evidence="1 2">
    <name type="scientific">Tsukamurella spumae</name>
    <dbReference type="NCBI Taxonomy" id="44753"/>
    <lineage>
        <taxon>Bacteria</taxon>
        <taxon>Bacillati</taxon>
        <taxon>Actinomycetota</taxon>
        <taxon>Actinomycetes</taxon>
        <taxon>Mycobacteriales</taxon>
        <taxon>Tsukamurellaceae</taxon>
        <taxon>Tsukamurella</taxon>
    </lineage>
</organism>
<evidence type="ECO:0000313" key="1">
    <source>
        <dbReference type="EMBL" id="NKY17864.1"/>
    </source>
</evidence>
<dbReference type="AlphaFoldDB" id="A0A846WY64"/>
<reference evidence="1 2" key="1">
    <citation type="submission" date="2020-04" db="EMBL/GenBank/DDBJ databases">
        <title>MicrobeNet Type strains.</title>
        <authorList>
            <person name="Nicholson A.C."/>
        </authorList>
    </citation>
    <scope>NUCLEOTIDE SEQUENCE [LARGE SCALE GENOMIC DNA]</scope>
    <source>
        <strain evidence="1 2">DSM 44113</strain>
    </source>
</reference>
<accession>A0A846WY64</accession>
<sequence length="78" mass="8059">MRTTVDIDPVVMSAARTKARAEGISLGRAISELALRGLQGAAVPSKSVGGFPVMSGVEGHVVTDDLVAAHRDDDQGDE</sequence>
<keyword evidence="2" id="KW-1185">Reference proteome</keyword>
<gene>
    <name evidence="1" type="ORF">HF999_05695</name>
</gene>
<comment type="caution">
    <text evidence="1">The sequence shown here is derived from an EMBL/GenBank/DDBJ whole genome shotgun (WGS) entry which is preliminary data.</text>
</comment>
<dbReference type="Proteomes" id="UP000582646">
    <property type="component" value="Unassembled WGS sequence"/>
</dbReference>